<gene>
    <name evidence="3" type="ORF">B0H66DRAFT_625786</name>
</gene>
<accession>A0AAE0M2B4</accession>
<keyword evidence="2" id="KW-1133">Transmembrane helix</keyword>
<evidence type="ECO:0000256" key="2">
    <source>
        <dbReference type="SAM" id="Phobius"/>
    </source>
</evidence>
<feature type="region of interest" description="Disordered" evidence="1">
    <location>
        <begin position="244"/>
        <end position="269"/>
    </location>
</feature>
<keyword evidence="4" id="KW-1185">Reference proteome</keyword>
<comment type="caution">
    <text evidence="3">The sequence shown here is derived from an EMBL/GenBank/DDBJ whole genome shotgun (WGS) entry which is preliminary data.</text>
</comment>
<dbReference type="EMBL" id="JAUEDM010000005">
    <property type="protein sequence ID" value="KAK3316547.1"/>
    <property type="molecule type" value="Genomic_DNA"/>
</dbReference>
<evidence type="ECO:0000313" key="4">
    <source>
        <dbReference type="Proteomes" id="UP001283341"/>
    </source>
</evidence>
<protein>
    <submittedName>
        <fullName evidence="3">Uncharacterized protein</fullName>
    </submittedName>
</protein>
<feature type="transmembrane region" description="Helical" evidence="2">
    <location>
        <begin position="147"/>
        <end position="166"/>
    </location>
</feature>
<sequence>MADSKTSVLSFVVAVTTVIALCAFYMATGLRWVGYRFSDEAEYPLFIQRLNVTAAGVQLTTTRSVPLRPLQLNRPATIRPEDYPRAGITRPERVYRSNTSPPSTRHGAVNPNRHVAQEEGVDASGARRMMTEAINQEPGVGGGWKRLGAQVLLVLIVFSLVLLWPLAVIYTIVWWVVWSVWALDYIIVSTRRARKHVQRQLDLERQAGAGANNSGGHAGEFLRYYPKLGPMSRILKGILEKDGAMPTPKSCKQAMRMAEQKRRNKLEGS</sequence>
<organism evidence="3 4">
    <name type="scientific">Apodospora peruviana</name>
    <dbReference type="NCBI Taxonomy" id="516989"/>
    <lineage>
        <taxon>Eukaryota</taxon>
        <taxon>Fungi</taxon>
        <taxon>Dikarya</taxon>
        <taxon>Ascomycota</taxon>
        <taxon>Pezizomycotina</taxon>
        <taxon>Sordariomycetes</taxon>
        <taxon>Sordariomycetidae</taxon>
        <taxon>Sordariales</taxon>
        <taxon>Lasiosphaeriaceae</taxon>
        <taxon>Apodospora</taxon>
    </lineage>
</organism>
<name>A0AAE0M2B4_9PEZI</name>
<proteinExistence type="predicted"/>
<feature type="transmembrane region" description="Helical" evidence="2">
    <location>
        <begin position="6"/>
        <end position="27"/>
    </location>
</feature>
<keyword evidence="2" id="KW-0812">Transmembrane</keyword>
<evidence type="ECO:0000313" key="3">
    <source>
        <dbReference type="EMBL" id="KAK3316547.1"/>
    </source>
</evidence>
<evidence type="ECO:0000256" key="1">
    <source>
        <dbReference type="SAM" id="MobiDB-lite"/>
    </source>
</evidence>
<feature type="compositionally biased region" description="Basic and acidic residues" evidence="1">
    <location>
        <begin position="258"/>
        <end position="269"/>
    </location>
</feature>
<dbReference type="AlphaFoldDB" id="A0AAE0M2B4"/>
<reference evidence="3" key="2">
    <citation type="submission" date="2023-06" db="EMBL/GenBank/DDBJ databases">
        <authorList>
            <consortium name="Lawrence Berkeley National Laboratory"/>
            <person name="Haridas S."/>
            <person name="Hensen N."/>
            <person name="Bonometti L."/>
            <person name="Westerberg I."/>
            <person name="Brannstrom I.O."/>
            <person name="Guillou S."/>
            <person name="Cros-Aarteil S."/>
            <person name="Calhoun S."/>
            <person name="Kuo A."/>
            <person name="Mondo S."/>
            <person name="Pangilinan J."/>
            <person name="Riley R."/>
            <person name="Labutti K."/>
            <person name="Andreopoulos B."/>
            <person name="Lipzen A."/>
            <person name="Chen C."/>
            <person name="Yanf M."/>
            <person name="Daum C."/>
            <person name="Ng V."/>
            <person name="Clum A."/>
            <person name="Steindorff A."/>
            <person name="Ohm R."/>
            <person name="Martin F."/>
            <person name="Silar P."/>
            <person name="Natvig D."/>
            <person name="Lalanne C."/>
            <person name="Gautier V."/>
            <person name="Ament-Velasquez S.L."/>
            <person name="Kruys A."/>
            <person name="Hutchinson M.I."/>
            <person name="Powell A.J."/>
            <person name="Barry K."/>
            <person name="Miller A.N."/>
            <person name="Grigoriev I.V."/>
            <person name="Debuchy R."/>
            <person name="Gladieux P."/>
            <person name="Thoren M.H."/>
            <person name="Johannesson H."/>
        </authorList>
    </citation>
    <scope>NUCLEOTIDE SEQUENCE</scope>
    <source>
        <strain evidence="3">CBS 118394</strain>
    </source>
</reference>
<reference evidence="3" key="1">
    <citation type="journal article" date="2023" name="Mol. Phylogenet. Evol.">
        <title>Genome-scale phylogeny and comparative genomics of the fungal order Sordariales.</title>
        <authorList>
            <person name="Hensen N."/>
            <person name="Bonometti L."/>
            <person name="Westerberg I."/>
            <person name="Brannstrom I.O."/>
            <person name="Guillou S."/>
            <person name="Cros-Aarteil S."/>
            <person name="Calhoun S."/>
            <person name="Haridas S."/>
            <person name="Kuo A."/>
            <person name="Mondo S."/>
            <person name="Pangilinan J."/>
            <person name="Riley R."/>
            <person name="LaButti K."/>
            <person name="Andreopoulos B."/>
            <person name="Lipzen A."/>
            <person name="Chen C."/>
            <person name="Yan M."/>
            <person name="Daum C."/>
            <person name="Ng V."/>
            <person name="Clum A."/>
            <person name="Steindorff A."/>
            <person name="Ohm R.A."/>
            <person name="Martin F."/>
            <person name="Silar P."/>
            <person name="Natvig D.O."/>
            <person name="Lalanne C."/>
            <person name="Gautier V."/>
            <person name="Ament-Velasquez S.L."/>
            <person name="Kruys A."/>
            <person name="Hutchinson M.I."/>
            <person name="Powell A.J."/>
            <person name="Barry K."/>
            <person name="Miller A.N."/>
            <person name="Grigoriev I.V."/>
            <person name="Debuchy R."/>
            <person name="Gladieux P."/>
            <person name="Hiltunen Thoren M."/>
            <person name="Johannesson H."/>
        </authorList>
    </citation>
    <scope>NUCLEOTIDE SEQUENCE</scope>
    <source>
        <strain evidence="3">CBS 118394</strain>
    </source>
</reference>
<keyword evidence="2" id="KW-0472">Membrane</keyword>
<dbReference type="Proteomes" id="UP001283341">
    <property type="component" value="Unassembled WGS sequence"/>
</dbReference>